<dbReference type="GO" id="GO:0032045">
    <property type="term" value="C:guanyl-nucleotide exchange factor complex"/>
    <property type="evidence" value="ECO:0007669"/>
    <property type="project" value="TreeGrafter"/>
</dbReference>
<comment type="subcellular location">
    <subcellularLocation>
        <location evidence="1">Cytoplasm</location>
    </subcellularLocation>
</comment>
<dbReference type="RefSeq" id="XP_034241905.1">
    <property type="nucleotide sequence ID" value="XM_034386014.1"/>
</dbReference>
<evidence type="ECO:0000313" key="8">
    <source>
        <dbReference type="Proteomes" id="UP000515158"/>
    </source>
</evidence>
<evidence type="ECO:0000256" key="5">
    <source>
        <dbReference type="ARBA" id="ARBA00038137"/>
    </source>
</evidence>
<dbReference type="PROSITE" id="PS51834">
    <property type="entry name" value="DENN_FLCN_SMCR8"/>
    <property type="match status" value="1"/>
</dbReference>
<keyword evidence="8" id="KW-1185">Reference proteome</keyword>
<dbReference type="Proteomes" id="UP000515158">
    <property type="component" value="Unplaced"/>
</dbReference>
<dbReference type="PANTHER" id="PTHR31334">
    <property type="entry name" value="SMITH-MAGENIS SYNDROME REGION GENE 8 PROTEIN"/>
    <property type="match status" value="1"/>
</dbReference>
<feature type="domain" description="UDENN FLCN/SMCR8-type" evidence="7">
    <location>
        <begin position="44"/>
        <end position="752"/>
    </location>
</feature>
<keyword evidence="3" id="KW-0344">Guanine-nucleotide releasing factor</keyword>
<dbReference type="InterPro" id="IPR037521">
    <property type="entry name" value="FLCN/SMCR8_DENN"/>
</dbReference>
<evidence type="ECO:0000256" key="3">
    <source>
        <dbReference type="ARBA" id="ARBA00022658"/>
    </source>
</evidence>
<dbReference type="PANTHER" id="PTHR31334:SF1">
    <property type="entry name" value="GUANINE NUCLEOTIDE EXCHANGE PROTEIN SMCR8"/>
    <property type="match status" value="1"/>
</dbReference>
<dbReference type="GO" id="GO:0006914">
    <property type="term" value="P:autophagy"/>
    <property type="evidence" value="ECO:0007669"/>
    <property type="project" value="UniProtKB-KW"/>
</dbReference>
<keyword evidence="4" id="KW-0072">Autophagy</keyword>
<dbReference type="InParanoid" id="A0A6P8YWJ1"/>
<dbReference type="GO" id="GO:0005096">
    <property type="term" value="F:GTPase activator activity"/>
    <property type="evidence" value="ECO:0007669"/>
    <property type="project" value="InterPro"/>
</dbReference>
<evidence type="ECO:0000256" key="4">
    <source>
        <dbReference type="ARBA" id="ARBA00023006"/>
    </source>
</evidence>
<proteinExistence type="inferred from homology"/>
<dbReference type="KEGG" id="tpal:117645689"/>
<protein>
    <submittedName>
        <fullName evidence="9">Guanine nucleotide exchange protein smcr8a-like</fullName>
    </submittedName>
</protein>
<comment type="similarity">
    <text evidence="5">Belongs to the SMCR8 family.</text>
</comment>
<dbReference type="GO" id="GO:0005737">
    <property type="term" value="C:cytoplasm"/>
    <property type="evidence" value="ECO:0007669"/>
    <property type="project" value="UniProtKB-SubCell"/>
</dbReference>
<dbReference type="OrthoDB" id="2289278at2759"/>
<dbReference type="InterPro" id="IPR037520">
    <property type="entry name" value="Folliculin/SMCR8_longin"/>
</dbReference>
<accession>A0A6P8YWJ1</accession>
<evidence type="ECO:0000259" key="7">
    <source>
        <dbReference type="PROSITE" id="PS51834"/>
    </source>
</evidence>
<reference evidence="9" key="1">
    <citation type="submission" date="2025-08" db="UniProtKB">
        <authorList>
            <consortium name="RefSeq"/>
        </authorList>
    </citation>
    <scope>IDENTIFICATION</scope>
    <source>
        <tissue evidence="9">Total insect</tissue>
    </source>
</reference>
<name>A0A6P8YWJ1_THRPL</name>
<sequence>MAVTYADLVAFGFAYVEDNVSANVKKHKLSVKRSPVPLLTSEDMCLCEEEDFIIFAEFSEVKGPVALFTVPSYVQHDEKIDINSFIMRIMSVDYQANPGGQFCICQDTQILQTYVSHNRHAYVHYFTLYDLHARGFVRPLCVAYVSSNHQKLHRIFPQLREHFLKVTEAIKVNNRQHFRNEIKPLLFSLKTCNKDEGVTEESQETDLSNIISKMNIQPGQCLHQYEDLKFMLTAVESSLVGVECTLAALDHWSNALTYKDSPSPKELQDYLALISPASYLKHMNLNGSNCVVEKKLRPIPALCPWGSACALSLLLSALQSFGSCDLSACLGYFPSLSSTQRNTTSQKQDEPNAWEALMKSEFLQLLQALSVGALEASTPSLDEQECYPTEGSSFKEGGTSGNEGSSSYHSLSDSNSDAKNTVRGDSVPSSFHVSTDLSLESTVQRTQERVGFQDSFHTVNDNSFSPCQPPGGEDFHSIIGSCSSPQCSINNNISDENTDNSEVQYSSTSSSNGSESFHDILEALHSDDNWSLGSIDETLPLGVPWNQCLWTRQKPITKSGHRLLKFFWTYRSAAQHIIYSLLMGRTLVLTGDASSERRVQRVMSALSPLIPPLDSNGLRVLRWHQGILVSAHIASYQLIGMCIPERLSIHDMISPRDKNSVTILDVNTEQLLGPAYHGHLLAPIGNNVRDFPSDHSLLLYMQSVLSGIGRKLQAYKALMAACNNELPSHACRQLDVQGCDADIIRYLSKISF</sequence>
<feature type="region of interest" description="Disordered" evidence="6">
    <location>
        <begin position="380"/>
        <end position="431"/>
    </location>
</feature>
<dbReference type="GeneID" id="117645689"/>
<keyword evidence="2" id="KW-0963">Cytoplasm</keyword>
<evidence type="ECO:0000256" key="2">
    <source>
        <dbReference type="ARBA" id="ARBA00022490"/>
    </source>
</evidence>
<dbReference type="GO" id="GO:0005085">
    <property type="term" value="F:guanyl-nucleotide exchange factor activity"/>
    <property type="evidence" value="ECO:0007669"/>
    <property type="project" value="UniProtKB-KW"/>
</dbReference>
<organism evidence="9">
    <name type="scientific">Thrips palmi</name>
    <name type="common">Melon thrips</name>
    <dbReference type="NCBI Taxonomy" id="161013"/>
    <lineage>
        <taxon>Eukaryota</taxon>
        <taxon>Metazoa</taxon>
        <taxon>Ecdysozoa</taxon>
        <taxon>Arthropoda</taxon>
        <taxon>Hexapoda</taxon>
        <taxon>Insecta</taxon>
        <taxon>Pterygota</taxon>
        <taxon>Neoptera</taxon>
        <taxon>Paraneoptera</taxon>
        <taxon>Thysanoptera</taxon>
        <taxon>Terebrantia</taxon>
        <taxon>Thripoidea</taxon>
        <taxon>Thripidae</taxon>
        <taxon>Thrips</taxon>
    </lineage>
</organism>
<dbReference type="Pfam" id="PF11704">
    <property type="entry name" value="Folliculin"/>
    <property type="match status" value="1"/>
</dbReference>
<evidence type="ECO:0000256" key="1">
    <source>
        <dbReference type="ARBA" id="ARBA00004496"/>
    </source>
</evidence>
<evidence type="ECO:0000256" key="6">
    <source>
        <dbReference type="SAM" id="MobiDB-lite"/>
    </source>
</evidence>
<evidence type="ECO:0000313" key="9">
    <source>
        <dbReference type="RefSeq" id="XP_034241905.1"/>
    </source>
</evidence>
<gene>
    <name evidence="9" type="primary">LOC117645689</name>
</gene>
<feature type="compositionally biased region" description="Low complexity" evidence="6">
    <location>
        <begin position="402"/>
        <end position="415"/>
    </location>
</feature>
<dbReference type="AlphaFoldDB" id="A0A6P8YWJ1"/>